<reference evidence="2" key="1">
    <citation type="submission" date="2021-01" db="EMBL/GenBank/DDBJ databases">
        <authorList>
            <person name="Corre E."/>
            <person name="Pelletier E."/>
            <person name="Niang G."/>
            <person name="Scheremetjew M."/>
            <person name="Finn R."/>
            <person name="Kale V."/>
            <person name="Holt S."/>
            <person name="Cochrane G."/>
            <person name="Meng A."/>
            <person name="Brown T."/>
            <person name="Cohen L."/>
        </authorList>
    </citation>
    <scope>NUCLEOTIDE SEQUENCE</scope>
    <source>
        <strain evidence="2">CCMP1795</strain>
    </source>
</reference>
<gene>
    <name evidence="2" type="ORF">OMAR00292_LOCUS290</name>
</gene>
<organism evidence="2">
    <name type="scientific">Oxyrrhis marina</name>
    <name type="common">Dinoflagellate</name>
    <dbReference type="NCBI Taxonomy" id="2969"/>
    <lineage>
        <taxon>Eukaryota</taxon>
        <taxon>Sar</taxon>
        <taxon>Alveolata</taxon>
        <taxon>Dinophyceae</taxon>
        <taxon>Oxyrrhinales</taxon>
        <taxon>Oxyrrhinaceae</taxon>
        <taxon>Oxyrrhis</taxon>
    </lineage>
</organism>
<dbReference type="SUPFAM" id="SSF53335">
    <property type="entry name" value="S-adenosyl-L-methionine-dependent methyltransferases"/>
    <property type="match status" value="1"/>
</dbReference>
<dbReference type="CDD" id="cd02440">
    <property type="entry name" value="AdoMet_MTases"/>
    <property type="match status" value="1"/>
</dbReference>
<comment type="similarity">
    <text evidence="1">Belongs to the CFA/CMAS family.</text>
</comment>
<proteinExistence type="inferred from homology"/>
<dbReference type="PANTHER" id="PTHR43832">
    <property type="match status" value="1"/>
</dbReference>
<evidence type="ECO:0008006" key="3">
    <source>
        <dbReference type="Google" id="ProtNLM"/>
    </source>
</evidence>
<accession>A0A7S3UJB0</accession>
<evidence type="ECO:0000313" key="2">
    <source>
        <dbReference type="EMBL" id="CAE0614415.1"/>
    </source>
</evidence>
<evidence type="ECO:0000256" key="1">
    <source>
        <dbReference type="ARBA" id="ARBA00010815"/>
    </source>
</evidence>
<name>A0A7S3UJB0_OXYMA</name>
<dbReference type="Gene3D" id="3.40.50.150">
    <property type="entry name" value="Vaccinia Virus protein VP39"/>
    <property type="match status" value="1"/>
</dbReference>
<dbReference type="InterPro" id="IPR029063">
    <property type="entry name" value="SAM-dependent_MTases_sf"/>
</dbReference>
<dbReference type="PANTHER" id="PTHR43832:SF1">
    <property type="entry name" value="S-ADENOSYL-L-METHIONINE-DEPENDENT METHYLTRANSFERASES SUPERFAMILY PROTEIN"/>
    <property type="match status" value="1"/>
</dbReference>
<dbReference type="AlphaFoldDB" id="A0A7S3UJB0"/>
<sequence length="301" mass="34224">MKSRGESRGDGKAIAVDTAAANEQHYEVPTEFYLGFLGPCMKYSSCEWELNNPNDTLEAAEERTLASYARRVGLDDDGVKRVLDIGCGWGSFTLWAAKKYPQLSFTCFSNSATQIAHITQSAKERGLSNVRATRLDINKLSLQNLGETKPFDRIVSIECLEHSENYELLFERIASLMTPAGKFFCQILGHREYTYKMDSETSWMARNFFTGGTIPSTRLFLHCNKHLCVDAQDVIPGTHYKKTLDTWLERMYANQQGLTKILGSGAAFTKWRMFHLLCAESFGLREGKEYLVAYYTFSRRK</sequence>
<dbReference type="EMBL" id="HBIT01000976">
    <property type="protein sequence ID" value="CAE0614415.1"/>
    <property type="molecule type" value="Transcribed_RNA"/>
</dbReference>
<dbReference type="Pfam" id="PF02353">
    <property type="entry name" value="CMAS"/>
    <property type="match status" value="1"/>
</dbReference>
<protein>
    <recommendedName>
        <fullName evidence="3">Cyclopropane-fatty-acyl-phospholipid synthase</fullName>
    </recommendedName>
</protein>